<protein>
    <recommendedName>
        <fullName evidence="2">DUF7795 domain-containing protein</fullName>
    </recommendedName>
</protein>
<keyword evidence="4" id="KW-1185">Reference proteome</keyword>
<keyword evidence="1" id="KW-0812">Transmembrane</keyword>
<feature type="domain" description="DUF7795" evidence="2">
    <location>
        <begin position="59"/>
        <end position="102"/>
    </location>
</feature>
<organism evidence="3 4">
    <name type="scientific">Arabis nemorensis</name>
    <dbReference type="NCBI Taxonomy" id="586526"/>
    <lineage>
        <taxon>Eukaryota</taxon>
        <taxon>Viridiplantae</taxon>
        <taxon>Streptophyta</taxon>
        <taxon>Embryophyta</taxon>
        <taxon>Tracheophyta</taxon>
        <taxon>Spermatophyta</taxon>
        <taxon>Magnoliopsida</taxon>
        <taxon>eudicotyledons</taxon>
        <taxon>Gunneridae</taxon>
        <taxon>Pentapetalae</taxon>
        <taxon>rosids</taxon>
        <taxon>malvids</taxon>
        <taxon>Brassicales</taxon>
        <taxon>Brassicaceae</taxon>
        <taxon>Arabideae</taxon>
        <taxon>Arabis</taxon>
    </lineage>
</organism>
<dbReference type="OrthoDB" id="1735593at2759"/>
<keyword evidence="1" id="KW-0472">Membrane</keyword>
<dbReference type="Pfam" id="PF25071">
    <property type="entry name" value="DUF7795"/>
    <property type="match status" value="1"/>
</dbReference>
<evidence type="ECO:0000313" key="3">
    <source>
        <dbReference type="EMBL" id="VVB00972.1"/>
    </source>
</evidence>
<dbReference type="InterPro" id="IPR056697">
    <property type="entry name" value="DUF7795"/>
</dbReference>
<reference evidence="3" key="1">
    <citation type="submission" date="2019-07" db="EMBL/GenBank/DDBJ databases">
        <authorList>
            <person name="Dittberner H."/>
        </authorList>
    </citation>
    <scope>NUCLEOTIDE SEQUENCE [LARGE SCALE GENOMIC DNA]</scope>
</reference>
<sequence>MLLSSLFNLLPLNLGQIYVAVNRFHLRFHQRLSALLCIIFTLTCFVIVSYEIAISGFLLLQRPPIVTSSKLIEKIIKNNETRWLKSYVAAGCIIHDAAQSTRACFLWLKKLVKGAAGYVEEQPLRIQ</sequence>
<keyword evidence="1" id="KW-1133">Transmembrane helix</keyword>
<comment type="caution">
    <text evidence="3">The sequence shown here is derived from an EMBL/GenBank/DDBJ whole genome shotgun (WGS) entry which is preliminary data.</text>
</comment>
<gene>
    <name evidence="3" type="ORF">ANE_LOCUS11416</name>
</gene>
<dbReference type="AlphaFoldDB" id="A0A565BH55"/>
<accession>A0A565BH55</accession>
<evidence type="ECO:0000313" key="4">
    <source>
        <dbReference type="Proteomes" id="UP000489600"/>
    </source>
</evidence>
<dbReference type="Proteomes" id="UP000489600">
    <property type="component" value="Unassembled WGS sequence"/>
</dbReference>
<dbReference type="EMBL" id="CABITT030000004">
    <property type="protein sequence ID" value="VVB00972.1"/>
    <property type="molecule type" value="Genomic_DNA"/>
</dbReference>
<evidence type="ECO:0000256" key="1">
    <source>
        <dbReference type="SAM" id="Phobius"/>
    </source>
</evidence>
<feature type="transmembrane region" description="Helical" evidence="1">
    <location>
        <begin position="31"/>
        <end position="60"/>
    </location>
</feature>
<proteinExistence type="predicted"/>
<name>A0A565BH55_9BRAS</name>
<evidence type="ECO:0000259" key="2">
    <source>
        <dbReference type="Pfam" id="PF25071"/>
    </source>
</evidence>